<dbReference type="Gene3D" id="3.60.20.10">
    <property type="entry name" value="Glutamine Phosphoribosylpyrophosphate, subunit 1, domain 1"/>
    <property type="match status" value="1"/>
</dbReference>
<organism evidence="2">
    <name type="scientific">marine sediment metagenome</name>
    <dbReference type="NCBI Taxonomy" id="412755"/>
    <lineage>
        <taxon>unclassified sequences</taxon>
        <taxon>metagenomes</taxon>
        <taxon>ecological metagenomes</taxon>
    </lineage>
</organism>
<dbReference type="PANTHER" id="PTHR43284">
    <property type="entry name" value="ASPARAGINE SYNTHETASE (GLUTAMINE-HYDROLYZING)"/>
    <property type="match status" value="1"/>
</dbReference>
<dbReference type="GO" id="GO:0005829">
    <property type="term" value="C:cytosol"/>
    <property type="evidence" value="ECO:0007669"/>
    <property type="project" value="TreeGrafter"/>
</dbReference>
<dbReference type="InterPro" id="IPR017932">
    <property type="entry name" value="GATase_2_dom"/>
</dbReference>
<dbReference type="InterPro" id="IPR051786">
    <property type="entry name" value="ASN_synthetase/amidase"/>
</dbReference>
<name>X1LPF1_9ZZZZ</name>
<feature type="domain" description="Glutamine amidotransferase type-2" evidence="1">
    <location>
        <begin position="14"/>
        <end position="60"/>
    </location>
</feature>
<evidence type="ECO:0000259" key="1">
    <source>
        <dbReference type="Pfam" id="PF13537"/>
    </source>
</evidence>
<dbReference type="InterPro" id="IPR029055">
    <property type="entry name" value="Ntn_hydrolases_N"/>
</dbReference>
<reference evidence="2" key="1">
    <citation type="journal article" date="2014" name="Front. Microbiol.">
        <title>High frequency of phylogenetically diverse reductive dehalogenase-homologous genes in deep subseafloor sedimentary metagenomes.</title>
        <authorList>
            <person name="Kawai M."/>
            <person name="Futagami T."/>
            <person name="Toyoda A."/>
            <person name="Takaki Y."/>
            <person name="Nishi S."/>
            <person name="Hori S."/>
            <person name="Arai W."/>
            <person name="Tsubouchi T."/>
            <person name="Morono Y."/>
            <person name="Uchiyama I."/>
            <person name="Ito T."/>
            <person name="Fujiyama A."/>
            <person name="Inagaki F."/>
            <person name="Takami H."/>
        </authorList>
    </citation>
    <scope>NUCLEOTIDE SEQUENCE</scope>
    <source>
        <strain evidence="2">Expedition CK06-06</strain>
    </source>
</reference>
<dbReference type="PANTHER" id="PTHR43284:SF1">
    <property type="entry name" value="ASPARAGINE SYNTHETASE"/>
    <property type="match status" value="1"/>
</dbReference>
<gene>
    <name evidence="2" type="ORF">S06H3_19645</name>
</gene>
<feature type="non-terminal residue" evidence="2">
    <location>
        <position position="1"/>
    </location>
</feature>
<proteinExistence type="predicted"/>
<dbReference type="AlphaFoldDB" id="X1LPF1"/>
<protein>
    <recommendedName>
        <fullName evidence="1">Glutamine amidotransferase type-2 domain-containing protein</fullName>
    </recommendedName>
</protein>
<dbReference type="SUPFAM" id="SSF56235">
    <property type="entry name" value="N-terminal nucleophile aminohydrolases (Ntn hydrolases)"/>
    <property type="match status" value="1"/>
</dbReference>
<dbReference type="Pfam" id="PF13537">
    <property type="entry name" value="GATase_7"/>
    <property type="match status" value="1"/>
</dbReference>
<accession>X1LPF1</accession>
<evidence type="ECO:0000313" key="2">
    <source>
        <dbReference type="EMBL" id="GAI07721.1"/>
    </source>
</evidence>
<sequence>NKGGIRGVVSSVKSGSFNLVLHDKKKNLLYILNDRFGLKPMYYFLGGDVTIFASEMKLILPFLEELNVDFNGISDFLFYKFIIGDKTFIENVRLLSRASLVKIDLSSGKTKCDRYWSIKHHGVPS</sequence>
<comment type="caution">
    <text evidence="2">The sequence shown here is derived from an EMBL/GenBank/DDBJ whole genome shotgun (WGS) entry which is preliminary data.</text>
</comment>
<dbReference type="EMBL" id="BARV01010078">
    <property type="protein sequence ID" value="GAI07721.1"/>
    <property type="molecule type" value="Genomic_DNA"/>
</dbReference>